<evidence type="ECO:0000256" key="2">
    <source>
        <dbReference type="ARBA" id="ARBA00023125"/>
    </source>
</evidence>
<evidence type="ECO:0000313" key="6">
    <source>
        <dbReference type="Proteomes" id="UP000094025"/>
    </source>
</evidence>
<dbReference type="SUPFAM" id="SSF46689">
    <property type="entry name" value="Homeodomain-like"/>
    <property type="match status" value="1"/>
</dbReference>
<accession>A0A178XIY2</accession>
<dbReference type="PROSITE" id="PS01124">
    <property type="entry name" value="HTH_ARAC_FAMILY_2"/>
    <property type="match status" value="1"/>
</dbReference>
<dbReference type="GO" id="GO:0003700">
    <property type="term" value="F:DNA-binding transcription factor activity"/>
    <property type="evidence" value="ECO:0007669"/>
    <property type="project" value="InterPro"/>
</dbReference>
<protein>
    <submittedName>
        <fullName evidence="5">AraC family transcriptional regulator</fullName>
    </submittedName>
</protein>
<evidence type="ECO:0000259" key="4">
    <source>
        <dbReference type="PROSITE" id="PS01124"/>
    </source>
</evidence>
<dbReference type="OrthoDB" id="9805730at2"/>
<dbReference type="InterPro" id="IPR018060">
    <property type="entry name" value="HTH_AraC"/>
</dbReference>
<keyword evidence="3" id="KW-0804">Transcription</keyword>
<dbReference type="RefSeq" id="WP_064244738.1">
    <property type="nucleotide sequence ID" value="NZ_LPUX01000068.1"/>
</dbReference>
<dbReference type="PANTHER" id="PTHR47894:SF1">
    <property type="entry name" value="HTH-TYPE TRANSCRIPTIONAL REGULATOR VQSM"/>
    <property type="match status" value="1"/>
</dbReference>
<keyword evidence="6" id="KW-1185">Reference proteome</keyword>
<dbReference type="PANTHER" id="PTHR47894">
    <property type="entry name" value="HTH-TYPE TRANSCRIPTIONAL REGULATOR GADX"/>
    <property type="match status" value="1"/>
</dbReference>
<dbReference type="GO" id="GO:0000976">
    <property type="term" value="F:transcription cis-regulatory region binding"/>
    <property type="evidence" value="ECO:0007669"/>
    <property type="project" value="TreeGrafter"/>
</dbReference>
<comment type="caution">
    <text evidence="5">The sequence shown here is derived from an EMBL/GenBank/DDBJ whole genome shotgun (WGS) entry which is preliminary data.</text>
</comment>
<dbReference type="Pfam" id="PF12625">
    <property type="entry name" value="Arabinose_bd"/>
    <property type="match status" value="1"/>
</dbReference>
<dbReference type="GO" id="GO:0005829">
    <property type="term" value="C:cytosol"/>
    <property type="evidence" value="ECO:0007669"/>
    <property type="project" value="TreeGrafter"/>
</dbReference>
<keyword evidence="1" id="KW-0805">Transcription regulation</keyword>
<dbReference type="SMART" id="SM00342">
    <property type="entry name" value="HTH_ARAC"/>
    <property type="match status" value="1"/>
</dbReference>
<evidence type="ECO:0000313" key="5">
    <source>
        <dbReference type="EMBL" id="OAP34555.1"/>
    </source>
</evidence>
<dbReference type="InterPro" id="IPR032687">
    <property type="entry name" value="AraC-type_N"/>
</dbReference>
<dbReference type="Proteomes" id="UP000094025">
    <property type="component" value="Unassembled WGS sequence"/>
</dbReference>
<evidence type="ECO:0000256" key="1">
    <source>
        <dbReference type="ARBA" id="ARBA00023015"/>
    </source>
</evidence>
<gene>
    <name evidence="5" type="ORF">AU381_24850</name>
</gene>
<dbReference type="STRING" id="1472378.AU381_24850"/>
<reference evidence="5 6" key="1">
    <citation type="journal article" date="2016" name="Int. J. Syst. Evol. Microbiol.">
        <title>Ensifer glycinis sp. nov., an novel rhizobial species associated with Glycine spp.</title>
        <authorList>
            <person name="Yan H."/>
            <person name="Yan J."/>
            <person name="Sui X.H."/>
            <person name="Wang E.T."/>
            <person name="Chen W.X."/>
            <person name="Zhang X.X."/>
            <person name="Chen W.F."/>
        </authorList>
    </citation>
    <scope>NUCLEOTIDE SEQUENCE [LARGE SCALE GENOMIC DNA]</scope>
    <source>
        <strain evidence="5 6">CCBAU 23380</strain>
    </source>
</reference>
<name>A0A178XIY2_9HYPH</name>
<feature type="domain" description="HTH araC/xylS-type" evidence="4">
    <location>
        <begin position="234"/>
        <end position="332"/>
    </location>
</feature>
<dbReference type="InterPro" id="IPR009057">
    <property type="entry name" value="Homeodomain-like_sf"/>
</dbReference>
<dbReference type="AlphaFoldDB" id="A0A178XIY2"/>
<sequence length="344" mass="38285">MTKVPSDRCKLPRPFWQSLEQLGLRPSAVLRHARLPATLHLDNSAVISTTQFFAIWNAIEALSQDPAFSIRMVSETSTANHKLAFLVASYAVDFRDGMARMARFNRLCSPDRLCFEERDGKVSVTIEWPAGTEPEPPLSVDASFALLLELGRRGTGRHLRPISVELRRPNPGTDKHGIFFDCPIHFGARRDRMVLNAPDLDLPFPGHNPELLLMLTPALATAVREIEAQATLGELVKGALKRAMASGRPDVGAVAHELGLSERTLQRRITAEGTTFRALLTEARQELGSQLLSDPSIDIEEVAFLLGYQDTNSFYRAFREWENMTPGHWRRIMSPSTMAVSDGS</sequence>
<keyword evidence="2" id="KW-0238">DNA-binding</keyword>
<proteinExistence type="predicted"/>
<dbReference type="EMBL" id="LPUX01000068">
    <property type="protein sequence ID" value="OAP34555.1"/>
    <property type="molecule type" value="Genomic_DNA"/>
</dbReference>
<dbReference type="Gene3D" id="1.10.10.60">
    <property type="entry name" value="Homeodomain-like"/>
    <property type="match status" value="1"/>
</dbReference>
<organism evidence="5 6">
    <name type="scientific">Sinorhizobium glycinis</name>
    <dbReference type="NCBI Taxonomy" id="1472378"/>
    <lineage>
        <taxon>Bacteria</taxon>
        <taxon>Pseudomonadati</taxon>
        <taxon>Pseudomonadota</taxon>
        <taxon>Alphaproteobacteria</taxon>
        <taxon>Hyphomicrobiales</taxon>
        <taxon>Rhizobiaceae</taxon>
        <taxon>Sinorhizobium/Ensifer group</taxon>
        <taxon>Sinorhizobium</taxon>
    </lineage>
</organism>
<evidence type="ECO:0000256" key="3">
    <source>
        <dbReference type="ARBA" id="ARBA00023163"/>
    </source>
</evidence>
<dbReference type="Pfam" id="PF12833">
    <property type="entry name" value="HTH_18"/>
    <property type="match status" value="1"/>
</dbReference>